<organism evidence="14 15">
    <name type="scientific">Thamnidium elegans</name>
    <dbReference type="NCBI Taxonomy" id="101142"/>
    <lineage>
        <taxon>Eukaryota</taxon>
        <taxon>Fungi</taxon>
        <taxon>Fungi incertae sedis</taxon>
        <taxon>Mucoromycota</taxon>
        <taxon>Mucoromycotina</taxon>
        <taxon>Mucoromycetes</taxon>
        <taxon>Mucorales</taxon>
        <taxon>Mucorineae</taxon>
        <taxon>Mucoraceae</taxon>
        <taxon>Thamnidium</taxon>
    </lineage>
</organism>
<dbReference type="InterPro" id="IPR018303">
    <property type="entry name" value="ATPase_P-typ_P_site"/>
</dbReference>
<protein>
    <recommendedName>
        <fullName evidence="16">Cation-transporting P-type ATPase N-terminal domain-containing protein</fullName>
    </recommendedName>
</protein>
<dbReference type="GO" id="GO:0019829">
    <property type="term" value="F:ATPase-coupled monoatomic cation transmembrane transporter activity"/>
    <property type="evidence" value="ECO:0007669"/>
    <property type="project" value="TreeGrafter"/>
</dbReference>
<dbReference type="Pfam" id="PF13246">
    <property type="entry name" value="Cation_ATPase"/>
    <property type="match status" value="1"/>
</dbReference>
<feature type="transmembrane region" description="Helical" evidence="11">
    <location>
        <begin position="1290"/>
        <end position="1310"/>
    </location>
</feature>
<feature type="domain" description="Cation-transporting P-type ATPase N-terminal" evidence="13">
    <location>
        <begin position="559"/>
        <end position="605"/>
    </location>
</feature>
<feature type="transmembrane region" description="Helical" evidence="11">
    <location>
        <begin position="433"/>
        <end position="452"/>
    </location>
</feature>
<evidence type="ECO:0000256" key="8">
    <source>
        <dbReference type="ARBA" id="ARBA00022967"/>
    </source>
</evidence>
<dbReference type="PROSITE" id="PS01229">
    <property type="entry name" value="COF_2"/>
    <property type="match status" value="1"/>
</dbReference>
<feature type="transmembrane region" description="Helical" evidence="11">
    <location>
        <begin position="620"/>
        <end position="637"/>
    </location>
</feature>
<keyword evidence="8" id="KW-1278">Translocase</keyword>
<keyword evidence="15" id="KW-1185">Reference proteome</keyword>
<dbReference type="SUPFAM" id="SSF56784">
    <property type="entry name" value="HAD-like"/>
    <property type="match status" value="1"/>
</dbReference>
<dbReference type="PANTHER" id="PTHR45630">
    <property type="entry name" value="CATION-TRANSPORTING ATPASE-RELATED"/>
    <property type="match status" value="1"/>
</dbReference>
<evidence type="ECO:0000313" key="14">
    <source>
        <dbReference type="EMBL" id="KAG2237392.1"/>
    </source>
</evidence>
<sequence>MATVGHGPSHSTCKDCYGVKISTDSPDLVQIKVTGRFAYEGILLLVKEKYTNQTLGEFQNFDESLFSPVACDDDEDEQDRIEPESVAVLGHIDSKLKQWPVNVGWNMVVDKPVTELKLLGMVVIDYENFHLLPVTEFKIRRKVIQTITTTASTATHTTIEVEHEAGTLVQQVTNQLFIWVLFTFLTVYVLLSTCFRQLTKLAIPQFNKVNDRYYNGTICPVATQHHVLCPTLCVKDQQQCPTPCPETQVMCSDGSCQSSCTKTQDDNNKCASCSSNTNVALKQCQSTSLYVDIQNYKPDNATLQLYETCSNALKTSVYQTWDDIQQNYHSHQIALEGNDSCDSPPLKETIVYTEEKEQIKLEHVSPRIEQHEQTQDTELNQKGFKSNILGSFMIAYMAIISVFWMIILLVICLDYYGHIRQSSLGLFYNSYDLSSKAFCLAWFLATSWYLTINITRTKIRNHFRIRTSFKKSNYIQITKPRKVIQMLNNDQSDGNLLKRLEATIRKAWGFDVLVKTVPVVKNSKSHQYFEFQSTRYNLKQNVFQPATVEMSMKPNDLLNSAHGLDNKTAASRLETLGPNFIEVKVPSFLKAFWEELTGFFYIYQIMILWCYYYLAYWQIGLSDTLVILLAALIKVIVRLKSERRVKKMAEHVDKCYILRQAEWCQLSTADLVPGDVFHIEPNQIVPVDAVILQGDIVVDESSLTGEPLPIRKFSLRLDDTIFDMQSTGKANSLFAGTTIKQAVTDSSTDRPIALVLKTRTDTDKGQLVQRILFPQPVSFIFNEQLKLVFCLLLIWALVLLGFGSWWLGGGGMTAWFYGTVCAAQVMNPLLPAILVVGQSIAAGRLKKKGVYCVDLPRILMAGKVQVFCFDKTGTLTNEGLEYYGVHPVTKQNHLDDLYHQFSDLSPQSDQTHRLLQMGLSSCHSVTTLNGEYVGNPVDIVMFTSTNASLSTESGLDKISTSNGDLLVIQRFEFQHARASMSIAVKDTTTGHTHIFCKGSFERIAQVCENNIPDNFDQVTSQSAKSGCYVLGIAHRDLGILTDQQEYQLQLDCTRDQLEQDLEFLGLVLFKNLLKPDTAESIQHIKQGDVRVVMITGDNCLTGVFIGQQCGLVPENASIILGDVIDQRIVWTDIETGVEVKDIDKTIESSQGECELAVTGNAFRRLLDDNKMRNYLFVTRIFARMTPVDKMVCVELMMEKAIVAMCGDGGNDCGALRSAHVGIAMSEAEASVVSPFSTPNRSVRSCVDLLIQGRAALATSFASYKYLIMYGEIMASSKLCTFYYTMSFSQWNFILIDAFITVFCAFGVTQAGAAKRLSHHRPTARILGPEVLLSVLGQIWINAWFLIGALIWVYSKDDFFRCNEWDARATDNAKWWLLGDSFEADVVTFMVLFQFVNAALVFNYGYIFRERWYYNYFLMVVCATFIGLVSYWELADPNRFGCLMRINCGNADVLESLGYPRPDFYIEPYNNPLGHNVLPKYFRYQLWVYSIVNMCIVHIWERVFVLGPVRQWFRQKYPLQRLAIKL</sequence>
<comment type="subcellular location">
    <subcellularLocation>
        <location evidence="1">Membrane</location>
        <topology evidence="1">Multi-pass membrane protein</topology>
    </subcellularLocation>
</comment>
<feature type="transmembrane region" description="Helical" evidence="11">
    <location>
        <begin position="388"/>
        <end position="413"/>
    </location>
</feature>
<evidence type="ECO:0000256" key="5">
    <source>
        <dbReference type="ARBA" id="ARBA00022741"/>
    </source>
</evidence>
<dbReference type="NCBIfam" id="TIGR01657">
    <property type="entry name" value="P-ATPase-V"/>
    <property type="match status" value="1"/>
</dbReference>
<keyword evidence="7" id="KW-0460">Magnesium</keyword>
<dbReference type="Gene3D" id="3.40.1110.10">
    <property type="entry name" value="Calcium-transporting ATPase, cytoplasmic domain N"/>
    <property type="match status" value="1"/>
</dbReference>
<evidence type="ECO:0000256" key="9">
    <source>
        <dbReference type="ARBA" id="ARBA00022989"/>
    </source>
</evidence>
<dbReference type="GO" id="GO:0016887">
    <property type="term" value="F:ATP hydrolysis activity"/>
    <property type="evidence" value="ECO:0007669"/>
    <property type="project" value="InterPro"/>
</dbReference>
<dbReference type="InterPro" id="IPR001757">
    <property type="entry name" value="P_typ_ATPase"/>
</dbReference>
<dbReference type="InterPro" id="IPR006544">
    <property type="entry name" value="P-type_TPase_V"/>
</dbReference>
<evidence type="ECO:0000259" key="13">
    <source>
        <dbReference type="Pfam" id="PF00690"/>
    </source>
</evidence>
<dbReference type="InterPro" id="IPR023299">
    <property type="entry name" value="ATPase_P-typ_cyto_dom_N"/>
</dbReference>
<dbReference type="SFLD" id="SFLDS00003">
    <property type="entry name" value="Haloacid_Dehalogenase"/>
    <property type="match status" value="1"/>
</dbReference>
<dbReference type="InterPro" id="IPR044492">
    <property type="entry name" value="P_typ_ATPase_HD_dom"/>
</dbReference>
<dbReference type="SFLD" id="SFLDF00027">
    <property type="entry name" value="p-type_atpase"/>
    <property type="match status" value="1"/>
</dbReference>
<dbReference type="InterPro" id="IPR036412">
    <property type="entry name" value="HAD-like_sf"/>
</dbReference>
<evidence type="ECO:0000259" key="12">
    <source>
        <dbReference type="Pfam" id="PF00122"/>
    </source>
</evidence>
<dbReference type="Pfam" id="PF00690">
    <property type="entry name" value="Cation_ATPase_N"/>
    <property type="match status" value="1"/>
</dbReference>
<dbReference type="InterPro" id="IPR008250">
    <property type="entry name" value="ATPase_P-typ_transduc_dom_A_sf"/>
</dbReference>
<evidence type="ECO:0000256" key="1">
    <source>
        <dbReference type="ARBA" id="ARBA00004141"/>
    </source>
</evidence>
<keyword evidence="5" id="KW-0547">Nucleotide-binding</keyword>
<evidence type="ECO:0000256" key="7">
    <source>
        <dbReference type="ARBA" id="ARBA00022842"/>
    </source>
</evidence>
<keyword evidence="9 11" id="KW-1133">Transmembrane helix</keyword>
<dbReference type="SUPFAM" id="SSF81665">
    <property type="entry name" value="Calcium ATPase, transmembrane domain M"/>
    <property type="match status" value="1"/>
</dbReference>
<feature type="transmembrane region" description="Helical" evidence="11">
    <location>
        <begin position="1330"/>
        <end position="1353"/>
    </location>
</feature>
<dbReference type="GO" id="GO:0046872">
    <property type="term" value="F:metal ion binding"/>
    <property type="evidence" value="ECO:0007669"/>
    <property type="project" value="UniProtKB-KW"/>
</dbReference>
<dbReference type="PROSITE" id="PS00154">
    <property type="entry name" value="ATPASE_E1_E2"/>
    <property type="match status" value="1"/>
</dbReference>
<comment type="similarity">
    <text evidence="2">Belongs to the cation transport ATPase (P-type) (TC 3.A.3) family. Type V subfamily.</text>
</comment>
<evidence type="ECO:0000256" key="4">
    <source>
        <dbReference type="ARBA" id="ARBA00022723"/>
    </source>
</evidence>
<feature type="transmembrane region" description="Helical" evidence="11">
    <location>
        <begin position="1412"/>
        <end position="1431"/>
    </location>
</feature>
<evidence type="ECO:0000256" key="11">
    <source>
        <dbReference type="SAM" id="Phobius"/>
    </source>
</evidence>
<feature type="transmembrane region" description="Helical" evidence="11">
    <location>
        <begin position="176"/>
        <end position="195"/>
    </location>
</feature>
<dbReference type="InterPro" id="IPR023214">
    <property type="entry name" value="HAD_sf"/>
</dbReference>
<feature type="transmembrane region" description="Helical" evidence="11">
    <location>
        <begin position="596"/>
        <end position="614"/>
    </location>
</feature>
<name>A0A8H7SY75_9FUNG</name>
<evidence type="ECO:0000256" key="10">
    <source>
        <dbReference type="ARBA" id="ARBA00023136"/>
    </source>
</evidence>
<gene>
    <name evidence="14" type="ORF">INT48_009520</name>
</gene>
<dbReference type="Pfam" id="PF00122">
    <property type="entry name" value="E1-E2_ATPase"/>
    <property type="match status" value="1"/>
</dbReference>
<dbReference type="InterPro" id="IPR023298">
    <property type="entry name" value="ATPase_P-typ_TM_dom_sf"/>
</dbReference>
<dbReference type="InterPro" id="IPR004014">
    <property type="entry name" value="ATPase_P-typ_cation-transptr_N"/>
</dbReference>
<keyword evidence="10 11" id="KW-0472">Membrane</keyword>
<dbReference type="GO" id="GO:0016020">
    <property type="term" value="C:membrane"/>
    <property type="evidence" value="ECO:0007669"/>
    <property type="project" value="UniProtKB-SubCell"/>
</dbReference>
<keyword evidence="4" id="KW-0479">Metal-binding</keyword>
<comment type="caution">
    <text evidence="14">The sequence shown here is derived from an EMBL/GenBank/DDBJ whole genome shotgun (WGS) entry which is preliminary data.</text>
</comment>
<dbReference type="PRINTS" id="PR00119">
    <property type="entry name" value="CATATPASE"/>
</dbReference>
<evidence type="ECO:0008006" key="16">
    <source>
        <dbReference type="Google" id="ProtNLM"/>
    </source>
</evidence>
<dbReference type="Gene3D" id="3.40.50.1000">
    <property type="entry name" value="HAD superfamily/HAD-like"/>
    <property type="match status" value="1"/>
</dbReference>
<dbReference type="GO" id="GO:0140358">
    <property type="term" value="F:P-type transmembrane transporter activity"/>
    <property type="evidence" value="ECO:0007669"/>
    <property type="project" value="InterPro"/>
</dbReference>
<evidence type="ECO:0000256" key="6">
    <source>
        <dbReference type="ARBA" id="ARBA00022840"/>
    </source>
</evidence>
<feature type="transmembrane region" description="Helical" evidence="11">
    <location>
        <begin position="1385"/>
        <end position="1405"/>
    </location>
</feature>
<keyword evidence="6" id="KW-0067">ATP-binding</keyword>
<dbReference type="SUPFAM" id="SSF81660">
    <property type="entry name" value="Metal cation-transporting ATPase, ATP-binding domain N"/>
    <property type="match status" value="1"/>
</dbReference>
<feature type="transmembrane region" description="Helical" evidence="11">
    <location>
        <begin position="1485"/>
        <end position="1505"/>
    </location>
</feature>
<feature type="domain" description="P-type ATPase A" evidence="12">
    <location>
        <begin position="654"/>
        <end position="770"/>
    </location>
</feature>
<dbReference type="InterPro" id="IPR059000">
    <property type="entry name" value="ATPase_P-type_domA"/>
</dbReference>
<dbReference type="PANTHER" id="PTHR45630:SF11">
    <property type="entry name" value="CATION-TRANSPORTING P-TYPE ATPASE N-TERMINAL DOMAIN-CONTAINING PROTEIN"/>
    <property type="match status" value="1"/>
</dbReference>
<evidence type="ECO:0000313" key="15">
    <source>
        <dbReference type="Proteomes" id="UP000613177"/>
    </source>
</evidence>
<feature type="transmembrane region" description="Helical" evidence="11">
    <location>
        <begin position="787"/>
        <end position="808"/>
    </location>
</feature>
<evidence type="ECO:0000256" key="3">
    <source>
        <dbReference type="ARBA" id="ARBA00022692"/>
    </source>
</evidence>
<proteinExistence type="inferred from homology"/>
<dbReference type="Proteomes" id="UP000613177">
    <property type="component" value="Unassembled WGS sequence"/>
</dbReference>
<dbReference type="SUPFAM" id="SSF81653">
    <property type="entry name" value="Calcium ATPase, transduction domain A"/>
    <property type="match status" value="1"/>
</dbReference>
<reference evidence="14" key="1">
    <citation type="submission" date="2021-01" db="EMBL/GenBank/DDBJ databases">
        <title>Metabolic potential, ecology and presence of endohyphal bacteria is reflected in genomic diversity of Mucoromycotina.</title>
        <authorList>
            <person name="Muszewska A."/>
            <person name="Okrasinska A."/>
            <person name="Steczkiewicz K."/>
            <person name="Drgas O."/>
            <person name="Orlowska M."/>
            <person name="Perlinska-Lenart U."/>
            <person name="Aleksandrzak-Piekarczyk T."/>
            <person name="Szatraj K."/>
            <person name="Zielenkiewicz U."/>
            <person name="Pilsyk S."/>
            <person name="Malc E."/>
            <person name="Mieczkowski P."/>
            <person name="Kruszewska J.S."/>
            <person name="Biernat P."/>
            <person name="Pawlowska J."/>
        </authorList>
    </citation>
    <scope>NUCLEOTIDE SEQUENCE</scope>
    <source>
        <strain evidence="14">WA0000018081</strain>
    </source>
</reference>
<dbReference type="SFLD" id="SFLDG00002">
    <property type="entry name" value="C1.7:_P-type_atpase_like"/>
    <property type="match status" value="1"/>
</dbReference>
<dbReference type="GO" id="GO:0005524">
    <property type="term" value="F:ATP binding"/>
    <property type="evidence" value="ECO:0007669"/>
    <property type="project" value="UniProtKB-KW"/>
</dbReference>
<dbReference type="EMBL" id="JAEPRE010000006">
    <property type="protein sequence ID" value="KAG2237392.1"/>
    <property type="molecule type" value="Genomic_DNA"/>
</dbReference>
<accession>A0A8H7SY75</accession>
<dbReference type="NCBIfam" id="TIGR01494">
    <property type="entry name" value="ATPase_P-type"/>
    <property type="match status" value="1"/>
</dbReference>
<dbReference type="Gene3D" id="2.70.150.10">
    <property type="entry name" value="Calcium-transporting ATPase, cytoplasmic transduction domain A"/>
    <property type="match status" value="1"/>
</dbReference>
<keyword evidence="3 11" id="KW-0812">Transmembrane</keyword>
<evidence type="ECO:0000256" key="2">
    <source>
        <dbReference type="ARBA" id="ARBA00006000"/>
    </source>
</evidence>